<keyword evidence="3" id="KW-1185">Reference proteome</keyword>
<dbReference type="EMBL" id="ML977654">
    <property type="protein sequence ID" value="KAF1994662.1"/>
    <property type="molecule type" value="Genomic_DNA"/>
</dbReference>
<dbReference type="Proteomes" id="UP000799779">
    <property type="component" value="Unassembled WGS sequence"/>
</dbReference>
<evidence type="ECO:0000313" key="2">
    <source>
        <dbReference type="EMBL" id="KAF1994662.1"/>
    </source>
</evidence>
<sequence>MQTKAIIASLILAATSIHAAPALEARQVTSVPLNIYEGAGCNSGPVISTTNVPTDGSCFPVSPIISGNTDSARIDLAGSLPRGCTLTLFNTPNCNPSGNNVPITGTGQCRTFGTGNPISNFIQGARTSGTCT</sequence>
<feature type="signal peptide" evidence="1">
    <location>
        <begin position="1"/>
        <end position="19"/>
    </location>
</feature>
<evidence type="ECO:0000313" key="3">
    <source>
        <dbReference type="Proteomes" id="UP000799779"/>
    </source>
</evidence>
<accession>A0A6A5VY70</accession>
<name>A0A6A5VY70_9PLEO</name>
<organism evidence="2 3">
    <name type="scientific">Amniculicola lignicola CBS 123094</name>
    <dbReference type="NCBI Taxonomy" id="1392246"/>
    <lineage>
        <taxon>Eukaryota</taxon>
        <taxon>Fungi</taxon>
        <taxon>Dikarya</taxon>
        <taxon>Ascomycota</taxon>
        <taxon>Pezizomycotina</taxon>
        <taxon>Dothideomycetes</taxon>
        <taxon>Pleosporomycetidae</taxon>
        <taxon>Pleosporales</taxon>
        <taxon>Amniculicolaceae</taxon>
        <taxon>Amniculicola</taxon>
    </lineage>
</organism>
<dbReference type="AlphaFoldDB" id="A0A6A5VY70"/>
<dbReference type="OrthoDB" id="3745536at2759"/>
<reference evidence="2" key="1">
    <citation type="journal article" date="2020" name="Stud. Mycol.">
        <title>101 Dothideomycetes genomes: a test case for predicting lifestyles and emergence of pathogens.</title>
        <authorList>
            <person name="Haridas S."/>
            <person name="Albert R."/>
            <person name="Binder M."/>
            <person name="Bloem J."/>
            <person name="Labutti K."/>
            <person name="Salamov A."/>
            <person name="Andreopoulos B."/>
            <person name="Baker S."/>
            <person name="Barry K."/>
            <person name="Bills G."/>
            <person name="Bluhm B."/>
            <person name="Cannon C."/>
            <person name="Castanera R."/>
            <person name="Culley D."/>
            <person name="Daum C."/>
            <person name="Ezra D."/>
            <person name="Gonzalez J."/>
            <person name="Henrissat B."/>
            <person name="Kuo A."/>
            <person name="Liang C."/>
            <person name="Lipzen A."/>
            <person name="Lutzoni F."/>
            <person name="Magnuson J."/>
            <person name="Mondo S."/>
            <person name="Nolan M."/>
            <person name="Ohm R."/>
            <person name="Pangilinan J."/>
            <person name="Park H.-J."/>
            <person name="Ramirez L."/>
            <person name="Alfaro M."/>
            <person name="Sun H."/>
            <person name="Tritt A."/>
            <person name="Yoshinaga Y."/>
            <person name="Zwiers L.-H."/>
            <person name="Turgeon B."/>
            <person name="Goodwin S."/>
            <person name="Spatafora J."/>
            <person name="Crous P."/>
            <person name="Grigoriev I."/>
        </authorList>
    </citation>
    <scope>NUCLEOTIDE SEQUENCE</scope>
    <source>
        <strain evidence="2">CBS 123094</strain>
    </source>
</reference>
<proteinExistence type="predicted"/>
<protein>
    <submittedName>
        <fullName evidence="2">Uncharacterized protein</fullName>
    </submittedName>
</protein>
<feature type="chain" id="PRO_5025427663" evidence="1">
    <location>
        <begin position="20"/>
        <end position="132"/>
    </location>
</feature>
<keyword evidence="1" id="KW-0732">Signal</keyword>
<gene>
    <name evidence="2" type="ORF">P154DRAFT_624565</name>
</gene>
<evidence type="ECO:0000256" key="1">
    <source>
        <dbReference type="SAM" id="SignalP"/>
    </source>
</evidence>